<gene>
    <name evidence="1" type="ORF">EZV62_022232</name>
</gene>
<name>A0A5C7H7N6_9ROSI</name>
<dbReference type="Proteomes" id="UP000323000">
    <property type="component" value="Chromosome 10"/>
</dbReference>
<organism evidence="1 2">
    <name type="scientific">Acer yangbiense</name>
    <dbReference type="NCBI Taxonomy" id="1000413"/>
    <lineage>
        <taxon>Eukaryota</taxon>
        <taxon>Viridiplantae</taxon>
        <taxon>Streptophyta</taxon>
        <taxon>Embryophyta</taxon>
        <taxon>Tracheophyta</taxon>
        <taxon>Spermatophyta</taxon>
        <taxon>Magnoliopsida</taxon>
        <taxon>eudicotyledons</taxon>
        <taxon>Gunneridae</taxon>
        <taxon>Pentapetalae</taxon>
        <taxon>rosids</taxon>
        <taxon>malvids</taxon>
        <taxon>Sapindales</taxon>
        <taxon>Sapindaceae</taxon>
        <taxon>Hippocastanoideae</taxon>
        <taxon>Acereae</taxon>
        <taxon>Acer</taxon>
    </lineage>
</organism>
<evidence type="ECO:0000313" key="2">
    <source>
        <dbReference type="Proteomes" id="UP000323000"/>
    </source>
</evidence>
<sequence>MGEEVAKSVKTETKKGSEILFPAKRRLVKKLMYDLFLQSVASALKPMKKKKDFSCFKISNVKKCKAVLVYRLSMKLQRFQRHNVSIKEKAHKNVKKKNEVMISSIQLRLHFEEFVMYSTSVPAMPIASPISASWSAGASSWSAGASFVPLPVKL</sequence>
<evidence type="ECO:0000313" key="1">
    <source>
        <dbReference type="EMBL" id="TXG53063.1"/>
    </source>
</evidence>
<dbReference type="AlphaFoldDB" id="A0A5C7H7N6"/>
<comment type="caution">
    <text evidence="1">The sequence shown here is derived from an EMBL/GenBank/DDBJ whole genome shotgun (WGS) entry which is preliminary data.</text>
</comment>
<accession>A0A5C7H7N6</accession>
<reference evidence="2" key="1">
    <citation type="journal article" date="2019" name="Gigascience">
        <title>De novo genome assembly of the endangered Acer yangbiense, a plant species with extremely small populations endemic to Yunnan Province, China.</title>
        <authorList>
            <person name="Yang J."/>
            <person name="Wariss H.M."/>
            <person name="Tao L."/>
            <person name="Zhang R."/>
            <person name="Yun Q."/>
            <person name="Hollingsworth P."/>
            <person name="Dao Z."/>
            <person name="Luo G."/>
            <person name="Guo H."/>
            <person name="Ma Y."/>
            <person name="Sun W."/>
        </authorList>
    </citation>
    <scope>NUCLEOTIDE SEQUENCE [LARGE SCALE GENOMIC DNA]</scope>
    <source>
        <strain evidence="2">cv. Malutang</strain>
    </source>
</reference>
<dbReference type="EMBL" id="VAHF01000010">
    <property type="protein sequence ID" value="TXG53063.1"/>
    <property type="molecule type" value="Genomic_DNA"/>
</dbReference>
<protein>
    <submittedName>
        <fullName evidence="1">Uncharacterized protein</fullName>
    </submittedName>
</protein>
<keyword evidence="2" id="KW-1185">Reference proteome</keyword>
<proteinExistence type="predicted"/>